<proteinExistence type="predicted"/>
<evidence type="ECO:0000313" key="1">
    <source>
        <dbReference type="Proteomes" id="UP000887580"/>
    </source>
</evidence>
<sequence>MLRIFHTRQIHFIRAFSTSKKQPPLAGRTPVGEFDVPSNAKEEEEESEAPRRRLVNPETGEIGGPQGPEPTRYGDWERKGRVSDF</sequence>
<organism evidence="1 2">
    <name type="scientific">Panagrolaimus sp. PS1159</name>
    <dbReference type="NCBI Taxonomy" id="55785"/>
    <lineage>
        <taxon>Eukaryota</taxon>
        <taxon>Metazoa</taxon>
        <taxon>Ecdysozoa</taxon>
        <taxon>Nematoda</taxon>
        <taxon>Chromadorea</taxon>
        <taxon>Rhabditida</taxon>
        <taxon>Tylenchina</taxon>
        <taxon>Panagrolaimomorpha</taxon>
        <taxon>Panagrolaimoidea</taxon>
        <taxon>Panagrolaimidae</taxon>
        <taxon>Panagrolaimus</taxon>
    </lineage>
</organism>
<protein>
    <submittedName>
        <fullName evidence="2">Succinate dehydrogenase assembly factor 4, mitochondrial</fullName>
    </submittedName>
</protein>
<dbReference type="WBParaSite" id="PS1159_v2.g7215.t1">
    <property type="protein sequence ID" value="PS1159_v2.g7215.t1"/>
    <property type="gene ID" value="PS1159_v2.g7215"/>
</dbReference>
<evidence type="ECO:0000313" key="2">
    <source>
        <dbReference type="WBParaSite" id="PS1159_v2.g7215.t1"/>
    </source>
</evidence>
<accession>A0AC35GNI9</accession>
<name>A0AC35GNI9_9BILA</name>
<reference evidence="2" key="1">
    <citation type="submission" date="2022-11" db="UniProtKB">
        <authorList>
            <consortium name="WormBaseParasite"/>
        </authorList>
    </citation>
    <scope>IDENTIFICATION</scope>
</reference>
<dbReference type="Proteomes" id="UP000887580">
    <property type="component" value="Unplaced"/>
</dbReference>